<comment type="caution">
    <text evidence="3">The sequence shown here is derived from an EMBL/GenBank/DDBJ whole genome shotgun (WGS) entry which is preliminary data.</text>
</comment>
<protein>
    <recommendedName>
        <fullName evidence="5">GA4 desaturase family protein</fullName>
    </recommendedName>
</protein>
<accession>A0A139H4G6</accession>
<dbReference type="EMBL" id="LFZN01000145">
    <property type="protein sequence ID" value="KXS97380.1"/>
    <property type="molecule type" value="Genomic_DNA"/>
</dbReference>
<proteinExistence type="inferred from homology"/>
<dbReference type="PANTHER" id="PTHR34598">
    <property type="entry name" value="BLL6449 PROTEIN"/>
    <property type="match status" value="1"/>
</dbReference>
<dbReference type="PANTHER" id="PTHR34598:SF3">
    <property type="entry name" value="OXIDOREDUCTASE AN1597"/>
    <property type="match status" value="1"/>
</dbReference>
<evidence type="ECO:0008006" key="5">
    <source>
        <dbReference type="Google" id="ProtNLM"/>
    </source>
</evidence>
<keyword evidence="1" id="KW-0560">Oxidoreductase</keyword>
<evidence type="ECO:0000256" key="2">
    <source>
        <dbReference type="ARBA" id="ARBA00023604"/>
    </source>
</evidence>
<evidence type="ECO:0000256" key="1">
    <source>
        <dbReference type="ARBA" id="ARBA00023002"/>
    </source>
</evidence>
<name>A0A139H4G6_9PEZI</name>
<evidence type="ECO:0000313" key="4">
    <source>
        <dbReference type="Proteomes" id="UP000070133"/>
    </source>
</evidence>
<dbReference type="NCBIfam" id="NF041278">
    <property type="entry name" value="CmcJ_NvfI_EfuI"/>
    <property type="match status" value="1"/>
</dbReference>
<sequence length="291" mass="33393">MKTDVQRPGVISAFLNYRNAENGDTIHAGTVGELRKKHAATKVNINDVRHSKESITLDKQGFQVVEAESSVKAFDNEDHIKQLYYPECAELLKKHTNATKVLPFAHIIRRQDQRALLLDSHLHDTDRTPDLGYANFVHVDQSYKGAYTRIHEALPEFSSNRLQNQRFAIVNVWRPIHHPVTRDALAVCDARSVPDSQLREQKIVFPRNGHAYGPKAPVEAWAVEPPSGPDEHRWWYVSEMRPEEAFLLKIFDSRVEEGLARRAPHTAFTWEGDYGLPRQSVECRCLVLWED</sequence>
<dbReference type="InterPro" id="IPR044053">
    <property type="entry name" value="AsaB-like"/>
</dbReference>
<organism evidence="3 4">
    <name type="scientific">Pseudocercospora eumusae</name>
    <dbReference type="NCBI Taxonomy" id="321146"/>
    <lineage>
        <taxon>Eukaryota</taxon>
        <taxon>Fungi</taxon>
        <taxon>Dikarya</taxon>
        <taxon>Ascomycota</taxon>
        <taxon>Pezizomycotina</taxon>
        <taxon>Dothideomycetes</taxon>
        <taxon>Dothideomycetidae</taxon>
        <taxon>Mycosphaerellales</taxon>
        <taxon>Mycosphaerellaceae</taxon>
        <taxon>Pseudocercospora</taxon>
    </lineage>
</organism>
<gene>
    <name evidence="3" type="ORF">AC578_9608</name>
</gene>
<dbReference type="GO" id="GO:0016491">
    <property type="term" value="F:oxidoreductase activity"/>
    <property type="evidence" value="ECO:0007669"/>
    <property type="project" value="UniProtKB-KW"/>
</dbReference>
<dbReference type="OrthoDB" id="412788at2759"/>
<reference evidence="3 4" key="1">
    <citation type="submission" date="2015-07" db="EMBL/GenBank/DDBJ databases">
        <title>Comparative genomics of the Sigatoka disease complex on banana suggests a link between parallel evolutionary changes in Pseudocercospora fijiensis and Pseudocercospora eumusae and increased virulence on the banana host.</title>
        <authorList>
            <person name="Chang T.-C."/>
            <person name="Salvucci A."/>
            <person name="Crous P.W."/>
            <person name="Stergiopoulos I."/>
        </authorList>
    </citation>
    <scope>NUCLEOTIDE SEQUENCE [LARGE SCALE GENOMIC DNA]</scope>
    <source>
        <strain evidence="3 4">CBS 114824</strain>
    </source>
</reference>
<dbReference type="Proteomes" id="UP000070133">
    <property type="component" value="Unassembled WGS sequence"/>
</dbReference>
<dbReference type="AlphaFoldDB" id="A0A139H4G6"/>
<comment type="similarity">
    <text evidence="2">Belongs to the asaB hydroxylase/desaturase family.</text>
</comment>
<evidence type="ECO:0000313" key="3">
    <source>
        <dbReference type="EMBL" id="KXS97380.1"/>
    </source>
</evidence>
<keyword evidence="4" id="KW-1185">Reference proteome</keyword>